<keyword evidence="2" id="KW-0472">Membrane</keyword>
<evidence type="ECO:0000313" key="3">
    <source>
        <dbReference type="EMBL" id="HJB40107.1"/>
    </source>
</evidence>
<feature type="transmembrane region" description="Helical" evidence="2">
    <location>
        <begin position="16"/>
        <end position="35"/>
    </location>
</feature>
<dbReference type="Pfam" id="PF04977">
    <property type="entry name" value="DivIC"/>
    <property type="match status" value="1"/>
</dbReference>
<sequence>MRTKQRRKHFFTPATALRFLIAGICIYLAVTFISVQMDIVSKRQQLENLTQQVQAQQAENQELQRIVEAGDEAAYMERMAREKLGYVRPDERVYIDMSGK</sequence>
<gene>
    <name evidence="3" type="ORF">H9943_06890</name>
</gene>
<organism evidence="3 4">
    <name type="scientific">Candidatus Ruthenibacterium avium</name>
    <dbReference type="NCBI Taxonomy" id="2838751"/>
    <lineage>
        <taxon>Bacteria</taxon>
        <taxon>Bacillati</taxon>
        <taxon>Bacillota</taxon>
        <taxon>Clostridia</taxon>
        <taxon>Eubacteriales</taxon>
        <taxon>Oscillospiraceae</taxon>
        <taxon>Ruthenibacterium</taxon>
    </lineage>
</organism>
<keyword evidence="1" id="KW-0175">Coiled coil</keyword>
<dbReference type="EMBL" id="DWYA01000058">
    <property type="protein sequence ID" value="HJB40107.1"/>
    <property type="molecule type" value="Genomic_DNA"/>
</dbReference>
<accession>A0A9D2M327</accession>
<dbReference type="AlphaFoldDB" id="A0A9D2M327"/>
<evidence type="ECO:0000256" key="2">
    <source>
        <dbReference type="SAM" id="Phobius"/>
    </source>
</evidence>
<evidence type="ECO:0000313" key="4">
    <source>
        <dbReference type="Proteomes" id="UP000824209"/>
    </source>
</evidence>
<dbReference type="Proteomes" id="UP000824209">
    <property type="component" value="Unassembled WGS sequence"/>
</dbReference>
<reference evidence="3" key="2">
    <citation type="submission" date="2021-04" db="EMBL/GenBank/DDBJ databases">
        <authorList>
            <person name="Gilroy R."/>
        </authorList>
    </citation>
    <scope>NUCLEOTIDE SEQUENCE</scope>
    <source>
        <strain evidence="3">ChiBcec8-14828</strain>
    </source>
</reference>
<name>A0A9D2M327_9FIRM</name>
<reference evidence="3" key="1">
    <citation type="journal article" date="2021" name="PeerJ">
        <title>Extensive microbial diversity within the chicken gut microbiome revealed by metagenomics and culture.</title>
        <authorList>
            <person name="Gilroy R."/>
            <person name="Ravi A."/>
            <person name="Getino M."/>
            <person name="Pursley I."/>
            <person name="Horton D.L."/>
            <person name="Alikhan N.F."/>
            <person name="Baker D."/>
            <person name="Gharbi K."/>
            <person name="Hall N."/>
            <person name="Watson M."/>
            <person name="Adriaenssens E.M."/>
            <person name="Foster-Nyarko E."/>
            <person name="Jarju S."/>
            <person name="Secka A."/>
            <person name="Antonio M."/>
            <person name="Oren A."/>
            <person name="Chaudhuri R.R."/>
            <person name="La Ragione R."/>
            <person name="Hildebrand F."/>
            <person name="Pallen M.J."/>
        </authorList>
    </citation>
    <scope>NUCLEOTIDE SEQUENCE</scope>
    <source>
        <strain evidence="3">ChiBcec8-14828</strain>
    </source>
</reference>
<protein>
    <submittedName>
        <fullName evidence="3">Septum formation initiator family protein</fullName>
    </submittedName>
</protein>
<comment type="caution">
    <text evidence="3">The sequence shown here is derived from an EMBL/GenBank/DDBJ whole genome shotgun (WGS) entry which is preliminary data.</text>
</comment>
<proteinExistence type="predicted"/>
<keyword evidence="2" id="KW-1133">Transmembrane helix</keyword>
<evidence type="ECO:0000256" key="1">
    <source>
        <dbReference type="SAM" id="Coils"/>
    </source>
</evidence>
<keyword evidence="2" id="KW-0812">Transmembrane</keyword>
<feature type="coiled-coil region" evidence="1">
    <location>
        <begin position="39"/>
        <end position="66"/>
    </location>
</feature>
<dbReference type="InterPro" id="IPR007060">
    <property type="entry name" value="FtsL/DivIC"/>
</dbReference>